<evidence type="ECO:0000313" key="1">
    <source>
        <dbReference type="EMBL" id="QOW61113.1"/>
    </source>
</evidence>
<accession>A0A7S6WPU0</accession>
<dbReference type="EMBL" id="CP061839">
    <property type="protein sequence ID" value="QOW61113.1"/>
    <property type="molecule type" value="Genomic_DNA"/>
</dbReference>
<dbReference type="AlphaFoldDB" id="A0A7S6WPU0"/>
<dbReference type="SUPFAM" id="SSF101447">
    <property type="entry name" value="Formin homology 2 domain (FH2 domain)"/>
    <property type="match status" value="1"/>
</dbReference>
<dbReference type="Proteomes" id="UP000593915">
    <property type="component" value="Chromosome"/>
</dbReference>
<sequence>MTNARRSIDINAKIIIISPPPPPPPPPPMGNYLAGSEVYNFQQPLSLFAAVAIINFNLKIIQSEIKDFYRNKAFVYFNFTRNKQKLFLLYRIFRT</sequence>
<proteinExistence type="predicted"/>
<reference evidence="1 2" key="1">
    <citation type="submission" date="2020-09" db="EMBL/GenBank/DDBJ databases">
        <title>Characterization of Treponema spp. from bovine digital dermatitis in Korea.</title>
        <authorList>
            <person name="Espiritu H.M."/>
            <person name="Cho Y.I."/>
            <person name="Mamuad L."/>
        </authorList>
    </citation>
    <scope>NUCLEOTIDE SEQUENCE [LARGE SCALE GENOMIC DNA]</scope>
    <source>
        <strain evidence="1 2">KS1</strain>
    </source>
</reference>
<protein>
    <submittedName>
        <fullName evidence="1">Uncharacterized protein</fullName>
    </submittedName>
</protein>
<dbReference type="RefSeq" id="WP_194076569.1">
    <property type="nucleotide sequence ID" value="NZ_CP061839.1"/>
</dbReference>
<organism evidence="1 2">
    <name type="scientific">Treponema pedis</name>
    <dbReference type="NCBI Taxonomy" id="409322"/>
    <lineage>
        <taxon>Bacteria</taxon>
        <taxon>Pseudomonadati</taxon>
        <taxon>Spirochaetota</taxon>
        <taxon>Spirochaetia</taxon>
        <taxon>Spirochaetales</taxon>
        <taxon>Treponemataceae</taxon>
        <taxon>Treponema</taxon>
    </lineage>
</organism>
<evidence type="ECO:0000313" key="2">
    <source>
        <dbReference type="Proteomes" id="UP000593915"/>
    </source>
</evidence>
<gene>
    <name evidence="1" type="ORF">IFE08_01485</name>
</gene>
<name>A0A7S6WPU0_9SPIR</name>